<evidence type="ECO:0000256" key="1">
    <source>
        <dbReference type="SAM" id="MobiDB-lite"/>
    </source>
</evidence>
<dbReference type="Proteomes" id="UP000274046">
    <property type="component" value="Unassembled WGS sequence"/>
</dbReference>
<accession>A0A3N0BQM0</accession>
<dbReference type="RefSeq" id="WP_123206900.1">
    <property type="nucleotide sequence ID" value="NZ_RBEE01000042.1"/>
</dbReference>
<evidence type="ECO:0000313" key="3">
    <source>
        <dbReference type="Proteomes" id="UP000274046"/>
    </source>
</evidence>
<feature type="compositionally biased region" description="Polar residues" evidence="1">
    <location>
        <begin position="67"/>
        <end position="83"/>
    </location>
</feature>
<name>A0A3N0BQM0_9SPHI</name>
<keyword evidence="3" id="KW-1185">Reference proteome</keyword>
<sequence length="124" mass="13582">MKTSAYRKDEHIEGYVDSNGSKKTDVVKSDVQKKYEKQNEGNEVTSYGKESSQMIAGNPLAKDGYDNSGTQGKDSLSDDSFNSTDERPSIESASSHTASSSDDFDDKNEKPSQRNEDDVLNSGI</sequence>
<reference evidence="2 3" key="1">
    <citation type="submission" date="2018-10" db="EMBL/GenBank/DDBJ databases">
        <title>Genome sequencing of Pedobacter jejuensis TNB23.</title>
        <authorList>
            <person name="Cho Y.-J."/>
            <person name="Cho A."/>
            <person name="Kim O.-S."/>
        </authorList>
    </citation>
    <scope>NUCLEOTIDE SEQUENCE [LARGE SCALE GENOMIC DNA]</scope>
    <source>
        <strain evidence="2 3">TNB23</strain>
    </source>
</reference>
<comment type="caution">
    <text evidence="2">The sequence shown here is derived from an EMBL/GenBank/DDBJ whole genome shotgun (WGS) entry which is preliminary data.</text>
</comment>
<gene>
    <name evidence="2" type="ORF">D7004_16405</name>
</gene>
<dbReference type="AlphaFoldDB" id="A0A3N0BQM0"/>
<feature type="compositionally biased region" description="Basic and acidic residues" evidence="1">
    <location>
        <begin position="107"/>
        <end position="117"/>
    </location>
</feature>
<dbReference type="EMBL" id="RBEE01000042">
    <property type="protein sequence ID" value="RNL51293.1"/>
    <property type="molecule type" value="Genomic_DNA"/>
</dbReference>
<protein>
    <submittedName>
        <fullName evidence="2">Uncharacterized protein</fullName>
    </submittedName>
</protein>
<dbReference type="OrthoDB" id="767009at2"/>
<organism evidence="2 3">
    <name type="scientific">Pedobacter jejuensis</name>
    <dbReference type="NCBI Taxonomy" id="1268550"/>
    <lineage>
        <taxon>Bacteria</taxon>
        <taxon>Pseudomonadati</taxon>
        <taxon>Bacteroidota</taxon>
        <taxon>Sphingobacteriia</taxon>
        <taxon>Sphingobacteriales</taxon>
        <taxon>Sphingobacteriaceae</taxon>
        <taxon>Pedobacter</taxon>
    </lineage>
</organism>
<feature type="compositionally biased region" description="Polar residues" evidence="1">
    <location>
        <begin position="41"/>
        <end position="55"/>
    </location>
</feature>
<proteinExistence type="predicted"/>
<feature type="region of interest" description="Disordered" evidence="1">
    <location>
        <begin position="1"/>
        <end position="124"/>
    </location>
</feature>
<feature type="compositionally biased region" description="Basic and acidic residues" evidence="1">
    <location>
        <begin position="1"/>
        <end position="40"/>
    </location>
</feature>
<evidence type="ECO:0000313" key="2">
    <source>
        <dbReference type="EMBL" id="RNL51293.1"/>
    </source>
</evidence>
<feature type="compositionally biased region" description="Low complexity" evidence="1">
    <location>
        <begin position="90"/>
        <end position="101"/>
    </location>
</feature>